<proteinExistence type="predicted"/>
<feature type="compositionally biased region" description="Basic and acidic residues" evidence="1">
    <location>
        <begin position="118"/>
        <end position="130"/>
    </location>
</feature>
<feature type="region of interest" description="Disordered" evidence="1">
    <location>
        <begin position="101"/>
        <end position="151"/>
    </location>
</feature>
<feature type="region of interest" description="Disordered" evidence="1">
    <location>
        <begin position="238"/>
        <end position="258"/>
    </location>
</feature>
<name>A0A640KQ12_LEITA</name>
<keyword evidence="3" id="KW-1185">Reference proteome</keyword>
<organism evidence="2 3">
    <name type="scientific">Leishmania tarentolae</name>
    <name type="common">Sauroleishmania tarentolae</name>
    <dbReference type="NCBI Taxonomy" id="5689"/>
    <lineage>
        <taxon>Eukaryota</taxon>
        <taxon>Discoba</taxon>
        <taxon>Euglenozoa</taxon>
        <taxon>Kinetoplastea</taxon>
        <taxon>Metakinetoplastina</taxon>
        <taxon>Trypanosomatida</taxon>
        <taxon>Trypanosomatidae</taxon>
        <taxon>Leishmaniinae</taxon>
        <taxon>Leishmania</taxon>
        <taxon>lizard Leishmania</taxon>
    </lineage>
</organism>
<dbReference type="Proteomes" id="UP000419144">
    <property type="component" value="Unassembled WGS sequence"/>
</dbReference>
<dbReference type="AlphaFoldDB" id="A0A640KQ12"/>
<dbReference type="VEuPathDB" id="TriTrypDB:LtaPh_3225800"/>
<feature type="region of interest" description="Disordered" evidence="1">
    <location>
        <begin position="281"/>
        <end position="323"/>
    </location>
</feature>
<reference evidence="2" key="1">
    <citation type="submission" date="2019-11" db="EMBL/GenBank/DDBJ databases">
        <title>Leishmania tarentolae CDS.</title>
        <authorList>
            <person name="Goto Y."/>
            <person name="Yamagishi J."/>
        </authorList>
    </citation>
    <scope>NUCLEOTIDE SEQUENCE [LARGE SCALE GENOMIC DNA]</scope>
    <source>
        <strain evidence="2">Parrot Tar II</strain>
    </source>
</reference>
<dbReference type="OrthoDB" id="273657at2759"/>
<sequence length="527" mass="56073">MIPRYDGLVPAIRGPAPACAAASADETQSSTKRTVATTRVTRYTICPVDTVDTERAHVNAAQGGERRLFAFLPSVDCVTPPRELRVASQYFEDSMFASIAGSDADSGEDLDDNEESDTTTKHGNAREDGTHGVNSGNRKRRRARRREPMRLEYDGILTASSKEATKSARLVSTPASEYSHLSCVLLQLPTSWRQHDIEEDKGHGETACLSPLSTSKPLITSTPLRRPILQLWGERNTAAAGSNDGSPFPGNNATSISAAWGSDTPLRISKKDWKTMDAAEADLHKPTNWSDDDGGDVSDEGRGKSSKGADDTNSARARKREKEVATSVAVRSFLAGTREALRQQGSVGAANGLAPLQQVVGSDNVARVSAPVDTPAPVKTTEERAAVTMQLSPDSSGSKVRPSVAAAAMSIPTVLPTSALVTNSAASLPSSAGAPLDGSTSLDSLACSIVSKMQSSEARTTATLMELQKRILKQLPEFAAMSQKMKSPATKQDAIAWFQTSQQALRAWLVEHGHTINSDGVVTFGDV</sequence>
<dbReference type="EMBL" id="BLBS01000049">
    <property type="protein sequence ID" value="GET91582.1"/>
    <property type="molecule type" value="Genomic_DNA"/>
</dbReference>
<feature type="compositionally biased region" description="Polar residues" evidence="1">
    <location>
        <begin position="239"/>
        <end position="257"/>
    </location>
</feature>
<protein>
    <submittedName>
        <fullName evidence="2">Uncharacterized protein</fullName>
    </submittedName>
</protein>
<accession>A0A640KQ12</accession>
<feature type="compositionally biased region" description="Acidic residues" evidence="1">
    <location>
        <begin position="105"/>
        <end position="117"/>
    </location>
</feature>
<evidence type="ECO:0000313" key="2">
    <source>
        <dbReference type="EMBL" id="GET91582.1"/>
    </source>
</evidence>
<feature type="compositionally biased region" description="Basic and acidic residues" evidence="1">
    <location>
        <begin position="299"/>
        <end position="310"/>
    </location>
</feature>
<comment type="caution">
    <text evidence="2">The sequence shown here is derived from an EMBL/GenBank/DDBJ whole genome shotgun (WGS) entry which is preliminary data.</text>
</comment>
<evidence type="ECO:0000313" key="3">
    <source>
        <dbReference type="Proteomes" id="UP000419144"/>
    </source>
</evidence>
<gene>
    <name evidence="2" type="ORF">LtaPh_3225800</name>
</gene>
<evidence type="ECO:0000256" key="1">
    <source>
        <dbReference type="SAM" id="MobiDB-lite"/>
    </source>
</evidence>